<proteinExistence type="inferred from homology"/>
<feature type="transmembrane region" description="Helical" evidence="3">
    <location>
        <begin position="44"/>
        <end position="62"/>
    </location>
</feature>
<keyword evidence="3" id="KW-0472">Membrane</keyword>
<dbReference type="PANTHER" id="PTHR15231:SF1">
    <property type="entry name" value="PHOSPHATIDYLINOSITOL N-ACETYLGLUCOSAMINYLTRANSFERASE SUBUNIT H"/>
    <property type="match status" value="1"/>
</dbReference>
<keyword evidence="6" id="KW-1185">Reference proteome</keyword>
<dbReference type="GeneID" id="92206104"/>
<dbReference type="InterPro" id="IPR019328">
    <property type="entry name" value="PIGH-H_dom"/>
</dbReference>
<keyword evidence="3" id="KW-1133">Transmembrane helix</keyword>
<evidence type="ECO:0000256" key="2">
    <source>
        <dbReference type="ARBA" id="ARBA00009610"/>
    </source>
</evidence>
<gene>
    <name evidence="5" type="ORF">LODBEIA_P09080</name>
</gene>
<dbReference type="InterPro" id="IPR044215">
    <property type="entry name" value="PIG-H"/>
</dbReference>
<evidence type="ECO:0000313" key="6">
    <source>
        <dbReference type="Proteomes" id="UP001497383"/>
    </source>
</evidence>
<reference evidence="5 6" key="1">
    <citation type="submission" date="2024-03" db="EMBL/GenBank/DDBJ databases">
        <authorList>
            <person name="Brejova B."/>
        </authorList>
    </citation>
    <scope>NUCLEOTIDE SEQUENCE [LARGE SCALE GENOMIC DNA]</scope>
    <source>
        <strain evidence="5 6">CBS 14171</strain>
    </source>
</reference>
<dbReference type="EMBL" id="OZ022405">
    <property type="protein sequence ID" value="CAK9436350.1"/>
    <property type="molecule type" value="Genomic_DNA"/>
</dbReference>
<feature type="transmembrane region" description="Helical" evidence="3">
    <location>
        <begin position="74"/>
        <end position="91"/>
    </location>
</feature>
<dbReference type="RefSeq" id="XP_066827846.1">
    <property type="nucleotide sequence ID" value="XM_066976880.1"/>
</dbReference>
<dbReference type="Pfam" id="PF10181">
    <property type="entry name" value="PIG-H"/>
    <property type="match status" value="1"/>
</dbReference>
<feature type="domain" description="Phosphatidylinositol N-acetylglucosaminyltransferase subunit H conserved" evidence="4">
    <location>
        <begin position="96"/>
        <end position="166"/>
    </location>
</feature>
<dbReference type="PANTHER" id="PTHR15231">
    <property type="entry name" value="PHOSPHATIDYLINOSITOL N-ACETYLGLUCOSAMINYLTRANSFERASE SUBUNIT H"/>
    <property type="match status" value="1"/>
</dbReference>
<name>A0ABP0ZEV3_9ASCO</name>
<accession>A0ABP0ZEV3</accession>
<evidence type="ECO:0000313" key="5">
    <source>
        <dbReference type="EMBL" id="CAK9436350.1"/>
    </source>
</evidence>
<dbReference type="Proteomes" id="UP001497383">
    <property type="component" value="Chromosome 1"/>
</dbReference>
<sequence length="207" mass="23645">MSSAKDFILELQPSIDASNFDSIGALDQLTFTVKSKQPPILYRAKLPLLLTLITATTTYIAYTKPNLHDHLVQFMLSAILTMSTLLVGLAQEPQDSLMIMKGMGAQLTVRKMFPFQNSSKFIPINNMIDLVIHEGFHGYGQIIFYLCFLTKGKEVKKSEDTIRVVFAEFLPRKEILLSVWKVSRLMLFGENRRYWRRVPGQGLRQVN</sequence>
<organism evidence="5 6">
    <name type="scientific">Lodderomyces beijingensis</name>
    <dbReference type="NCBI Taxonomy" id="1775926"/>
    <lineage>
        <taxon>Eukaryota</taxon>
        <taxon>Fungi</taxon>
        <taxon>Dikarya</taxon>
        <taxon>Ascomycota</taxon>
        <taxon>Saccharomycotina</taxon>
        <taxon>Pichiomycetes</taxon>
        <taxon>Debaryomycetaceae</taxon>
        <taxon>Candida/Lodderomyces clade</taxon>
        <taxon>Lodderomyces</taxon>
    </lineage>
</organism>
<evidence type="ECO:0000259" key="4">
    <source>
        <dbReference type="Pfam" id="PF10181"/>
    </source>
</evidence>
<keyword evidence="3" id="KW-0812">Transmembrane</keyword>
<protein>
    <recommendedName>
        <fullName evidence="4">Phosphatidylinositol N-acetylglucosaminyltransferase subunit H conserved domain-containing protein</fullName>
    </recommendedName>
</protein>
<evidence type="ECO:0000256" key="3">
    <source>
        <dbReference type="SAM" id="Phobius"/>
    </source>
</evidence>
<comment type="similarity">
    <text evidence="2">Belongs to the PIGH family.</text>
</comment>
<evidence type="ECO:0000256" key="1">
    <source>
        <dbReference type="ARBA" id="ARBA00004687"/>
    </source>
</evidence>
<comment type="pathway">
    <text evidence="1">Glycolipid biosynthesis; glycosylphosphatidylinositol-anchor biosynthesis.</text>
</comment>